<evidence type="ECO:0000256" key="1">
    <source>
        <dbReference type="SAM" id="Phobius"/>
    </source>
</evidence>
<reference evidence="2 3" key="1">
    <citation type="submission" date="2021-04" db="EMBL/GenBank/DDBJ databases">
        <authorList>
            <person name="Bliznina A."/>
        </authorList>
    </citation>
    <scope>NUCLEOTIDE SEQUENCE [LARGE SCALE GENOMIC DNA]</scope>
</reference>
<name>A0ABN7T6A1_OIKDI</name>
<keyword evidence="1" id="KW-1133">Transmembrane helix</keyword>
<sequence>MAIGSVKRLDIDCSYLNDIFHDENVIEEEAWLWYNDKIFLVNICVFILCCFGLLWLIKVCTCEAKKMIYRQSFGRSQNTSLKSHNDRV</sequence>
<keyword evidence="1" id="KW-0472">Membrane</keyword>
<feature type="transmembrane region" description="Helical" evidence="1">
    <location>
        <begin position="38"/>
        <end position="57"/>
    </location>
</feature>
<proteinExistence type="predicted"/>
<keyword evidence="1" id="KW-0812">Transmembrane</keyword>
<dbReference type="EMBL" id="OU015567">
    <property type="protein sequence ID" value="CAG5112528.1"/>
    <property type="molecule type" value="Genomic_DNA"/>
</dbReference>
<evidence type="ECO:0000313" key="3">
    <source>
        <dbReference type="Proteomes" id="UP001158576"/>
    </source>
</evidence>
<keyword evidence="3" id="KW-1185">Reference proteome</keyword>
<dbReference type="Proteomes" id="UP001158576">
    <property type="component" value="Chromosome 2"/>
</dbReference>
<evidence type="ECO:0000313" key="2">
    <source>
        <dbReference type="EMBL" id="CAG5112528.1"/>
    </source>
</evidence>
<protein>
    <submittedName>
        <fullName evidence="2">Oidioi.mRNA.OKI2018_I69.chr2.g6735.t1.cds</fullName>
    </submittedName>
</protein>
<organism evidence="2 3">
    <name type="scientific">Oikopleura dioica</name>
    <name type="common">Tunicate</name>
    <dbReference type="NCBI Taxonomy" id="34765"/>
    <lineage>
        <taxon>Eukaryota</taxon>
        <taxon>Metazoa</taxon>
        <taxon>Chordata</taxon>
        <taxon>Tunicata</taxon>
        <taxon>Appendicularia</taxon>
        <taxon>Copelata</taxon>
        <taxon>Oikopleuridae</taxon>
        <taxon>Oikopleura</taxon>
    </lineage>
</organism>
<gene>
    <name evidence="2" type="ORF">OKIOD_LOCUS15500</name>
</gene>
<accession>A0ABN7T6A1</accession>